<dbReference type="RefSeq" id="WP_058357231.1">
    <property type="nucleotide sequence ID" value="NZ_CABKVG010000010.1"/>
</dbReference>
<gene>
    <name evidence="1" type="ORF">LVJ82_00740</name>
</gene>
<dbReference type="Proteomes" id="UP000832011">
    <property type="component" value="Chromosome"/>
</dbReference>
<protein>
    <recommendedName>
        <fullName evidence="3">DUF4365 domain-containing protein</fullName>
    </recommendedName>
</protein>
<dbReference type="EMBL" id="CP091511">
    <property type="protein sequence ID" value="UOO89542.1"/>
    <property type="molecule type" value="Genomic_DNA"/>
</dbReference>
<reference evidence="1 2" key="1">
    <citation type="journal article" date="2022" name="Res Sq">
        <title>Evolution of multicellular longitudinally dividing oral cavity symbionts (Neisseriaceae).</title>
        <authorList>
            <person name="Nyongesa S."/>
            <person name="Weber P."/>
            <person name="Bernet E."/>
            <person name="Pullido F."/>
            <person name="Nieckarz M."/>
            <person name="Delaby M."/>
            <person name="Nieves C."/>
            <person name="Viehboeck T."/>
            <person name="Krause N."/>
            <person name="Rivera-Millot A."/>
            <person name="Nakamura A."/>
            <person name="Vischer N."/>
            <person name="VanNieuwenhze M."/>
            <person name="Brun Y."/>
            <person name="Cava F."/>
            <person name="Bulgheresi S."/>
            <person name="Veyrier F."/>
        </authorList>
    </citation>
    <scope>NUCLEOTIDE SEQUENCE [LARGE SCALE GENOMIC DNA]</scope>
    <source>
        <strain evidence="1 2">SN4</strain>
    </source>
</reference>
<evidence type="ECO:0000313" key="2">
    <source>
        <dbReference type="Proteomes" id="UP000832011"/>
    </source>
</evidence>
<proteinExistence type="predicted"/>
<evidence type="ECO:0000313" key="1">
    <source>
        <dbReference type="EMBL" id="UOO89542.1"/>
    </source>
</evidence>
<accession>A0ABY4E176</accession>
<name>A0ABY4E176_9NEIS</name>
<sequence length="153" mass="17710">MFDIELNLQEIRVISFDTDYCDNFRDLWLSGALEKADISEDLSISLVDALFREDSRLMHFIFKAEYKSGENLESDNESLFLCIDSEYSIIVLVEPRNESEWNEDMLNEMLESIDQKDNKLPQVFDIVHAQISQSTKDILYKLGINSKISVASL</sequence>
<evidence type="ECO:0008006" key="3">
    <source>
        <dbReference type="Google" id="ProtNLM"/>
    </source>
</evidence>
<organism evidence="1 2">
    <name type="scientific">Vitreoscilla massiliensis</name>
    <dbReference type="NCBI Taxonomy" id="1689272"/>
    <lineage>
        <taxon>Bacteria</taxon>
        <taxon>Pseudomonadati</taxon>
        <taxon>Pseudomonadota</taxon>
        <taxon>Betaproteobacteria</taxon>
        <taxon>Neisseriales</taxon>
        <taxon>Neisseriaceae</taxon>
        <taxon>Vitreoscilla</taxon>
    </lineage>
</organism>
<keyword evidence="2" id="KW-1185">Reference proteome</keyword>